<proteinExistence type="predicted"/>
<reference evidence="1" key="1">
    <citation type="submission" date="2023-03" db="EMBL/GenBank/DDBJ databases">
        <authorList>
            <person name="Julca I."/>
        </authorList>
    </citation>
    <scope>NUCLEOTIDE SEQUENCE</scope>
</reference>
<gene>
    <name evidence="1" type="ORF">OLC1_LOCUS9994</name>
</gene>
<organism evidence="1 2">
    <name type="scientific">Oldenlandia corymbosa var. corymbosa</name>
    <dbReference type="NCBI Taxonomy" id="529605"/>
    <lineage>
        <taxon>Eukaryota</taxon>
        <taxon>Viridiplantae</taxon>
        <taxon>Streptophyta</taxon>
        <taxon>Embryophyta</taxon>
        <taxon>Tracheophyta</taxon>
        <taxon>Spermatophyta</taxon>
        <taxon>Magnoliopsida</taxon>
        <taxon>eudicotyledons</taxon>
        <taxon>Gunneridae</taxon>
        <taxon>Pentapetalae</taxon>
        <taxon>asterids</taxon>
        <taxon>lamiids</taxon>
        <taxon>Gentianales</taxon>
        <taxon>Rubiaceae</taxon>
        <taxon>Rubioideae</taxon>
        <taxon>Spermacoceae</taxon>
        <taxon>Hedyotis-Oldenlandia complex</taxon>
        <taxon>Oldenlandia</taxon>
    </lineage>
</organism>
<dbReference type="AlphaFoldDB" id="A0AAV1CWJ8"/>
<name>A0AAV1CWJ8_OLDCO</name>
<evidence type="ECO:0000313" key="2">
    <source>
        <dbReference type="Proteomes" id="UP001161247"/>
    </source>
</evidence>
<sequence>MAQFITYNQLRAEFMEYNLMSEKAIKGHQALLLGLVLQHLYDDILQPVALFQFTEQNYNQTSALFVIPPTHPYIRLDGVTDLKFFQNIFRNLHQIAPDGKIFLSPSHYLDVAQVQLIQVAFVLQFGFDAEPELHKDRLYCMGINDDAELYIHEVIMHDECQAHGFNWVHNHEA</sequence>
<accession>A0AAV1CWJ8</accession>
<dbReference type="EMBL" id="OX459120">
    <property type="protein sequence ID" value="CAI9100084.1"/>
    <property type="molecule type" value="Genomic_DNA"/>
</dbReference>
<protein>
    <submittedName>
        <fullName evidence="1">OLC1v1037009C1</fullName>
    </submittedName>
</protein>
<keyword evidence="2" id="KW-1185">Reference proteome</keyword>
<evidence type="ECO:0000313" key="1">
    <source>
        <dbReference type="EMBL" id="CAI9100084.1"/>
    </source>
</evidence>
<dbReference type="Proteomes" id="UP001161247">
    <property type="component" value="Chromosome 3"/>
</dbReference>